<evidence type="ECO:0000313" key="3">
    <source>
        <dbReference type="EMBL" id="GIE94721.1"/>
    </source>
</evidence>
<dbReference type="Proteomes" id="UP000636960">
    <property type="component" value="Unassembled WGS sequence"/>
</dbReference>
<dbReference type="AlphaFoldDB" id="A0A919K159"/>
<dbReference type="EMBL" id="BOMV01000017">
    <property type="protein sequence ID" value="GIE94721.1"/>
    <property type="molecule type" value="Genomic_DNA"/>
</dbReference>
<feature type="transmembrane region" description="Helical" evidence="2">
    <location>
        <begin position="43"/>
        <end position="62"/>
    </location>
</feature>
<proteinExistence type="predicted"/>
<keyword evidence="2" id="KW-0472">Membrane</keyword>
<evidence type="ECO:0000256" key="2">
    <source>
        <dbReference type="SAM" id="Phobius"/>
    </source>
</evidence>
<sequence>MTEHADQLREAFETQENQTPDPVAVFARVQELSRKYQRRRRTVAVAGSAFLGVGLIAGATQLPNILAGNAPADSTIYAGAPAVAPSSVAPSVSSAEADLERYWAAYFGAGYDWDDAQRLAVLWQMKDEETGRVKAEAGRRLLAGETLPFPATPDAPEPTDQGSPITEEQYAWARIFFEAGYTYEDAVRLAELWKLDEPYDAKVAAGRKLDAGETLPIKPKPENVESAKDERAVGKFFDEGYDYDDAVELATLWKLKTPYDAKIAGGKKLLAGETLPIKP</sequence>
<evidence type="ECO:0000256" key="1">
    <source>
        <dbReference type="SAM" id="MobiDB-lite"/>
    </source>
</evidence>
<keyword evidence="2" id="KW-1133">Transmembrane helix</keyword>
<keyword evidence="2" id="KW-0812">Transmembrane</keyword>
<feature type="region of interest" description="Disordered" evidence="1">
    <location>
        <begin position="145"/>
        <end position="164"/>
    </location>
</feature>
<comment type="caution">
    <text evidence="3">The sequence shown here is derived from an EMBL/GenBank/DDBJ whole genome shotgun (WGS) entry which is preliminary data.</text>
</comment>
<organism evidence="3 4">
    <name type="scientific">Paractinoplanes rishiriensis</name>
    <dbReference type="NCBI Taxonomy" id="1050105"/>
    <lineage>
        <taxon>Bacteria</taxon>
        <taxon>Bacillati</taxon>
        <taxon>Actinomycetota</taxon>
        <taxon>Actinomycetes</taxon>
        <taxon>Micromonosporales</taxon>
        <taxon>Micromonosporaceae</taxon>
        <taxon>Paractinoplanes</taxon>
    </lineage>
</organism>
<evidence type="ECO:0000313" key="4">
    <source>
        <dbReference type="Proteomes" id="UP000636960"/>
    </source>
</evidence>
<dbReference type="RefSeq" id="WP_203781042.1">
    <property type="nucleotide sequence ID" value="NZ_BOMV01000017.1"/>
</dbReference>
<name>A0A919K159_9ACTN</name>
<reference evidence="3" key="1">
    <citation type="submission" date="2021-01" db="EMBL/GenBank/DDBJ databases">
        <title>Whole genome shotgun sequence of Actinoplanes rishiriensis NBRC 108556.</title>
        <authorList>
            <person name="Komaki H."/>
            <person name="Tamura T."/>
        </authorList>
    </citation>
    <scope>NUCLEOTIDE SEQUENCE</scope>
    <source>
        <strain evidence="3">NBRC 108556</strain>
    </source>
</reference>
<gene>
    <name evidence="3" type="ORF">Ari01nite_21860</name>
</gene>
<accession>A0A919K159</accession>
<keyword evidence="4" id="KW-1185">Reference proteome</keyword>
<protein>
    <submittedName>
        <fullName evidence="3">Uncharacterized protein</fullName>
    </submittedName>
</protein>